<comment type="caution">
    <text evidence="4">The sequence shown here is derived from an EMBL/GenBank/DDBJ whole genome shotgun (WGS) entry which is preliminary data.</text>
</comment>
<evidence type="ECO:0000256" key="3">
    <source>
        <dbReference type="ARBA" id="ARBA00037106"/>
    </source>
</evidence>
<dbReference type="EMBL" id="QOVG01000001">
    <property type="protein sequence ID" value="NDK37324.1"/>
    <property type="molecule type" value="Genomic_DNA"/>
</dbReference>
<accession>A0ABX0A711</accession>
<sequence length="79" mass="8945">MATLKISMPDDLKDFIDAQIGAKGYGSRSEYLCELVSRQRDVEKLRNLLLEGANTGPGKVVTEDTFKRMREELRGRVLD</sequence>
<dbReference type="PANTHER" id="PTHR36582">
    <property type="entry name" value="ANTITOXIN PARD"/>
    <property type="match status" value="1"/>
</dbReference>
<comment type="similarity">
    <text evidence="1">Belongs to the ParD antitoxin family.</text>
</comment>
<name>A0ABX0A711_9GAMM</name>
<reference evidence="4 5" key="1">
    <citation type="submission" date="2018-07" db="EMBL/GenBank/DDBJ databases">
        <title>Whole genome Sequencing of Pseudoxanthomonas gei KCTC 32298 (T).</title>
        <authorList>
            <person name="Kumar S."/>
            <person name="Bansal K."/>
            <person name="Kaur A."/>
            <person name="Patil P."/>
            <person name="Sharma S."/>
            <person name="Patil P.B."/>
        </authorList>
    </citation>
    <scope>NUCLEOTIDE SEQUENCE [LARGE SCALE GENOMIC DNA]</scope>
    <source>
        <strain evidence="4 5">KCTC 32298</strain>
    </source>
</reference>
<keyword evidence="5" id="KW-1185">Reference proteome</keyword>
<evidence type="ECO:0000256" key="1">
    <source>
        <dbReference type="ARBA" id="ARBA00008580"/>
    </source>
</evidence>
<organism evidence="4 5">
    <name type="scientific">Pseudoxanthomonas gei</name>
    <dbReference type="NCBI Taxonomy" id="1383030"/>
    <lineage>
        <taxon>Bacteria</taxon>
        <taxon>Pseudomonadati</taxon>
        <taxon>Pseudomonadota</taxon>
        <taxon>Gammaproteobacteria</taxon>
        <taxon>Lysobacterales</taxon>
        <taxon>Lysobacteraceae</taxon>
        <taxon>Pseudoxanthomonas</taxon>
    </lineage>
</organism>
<dbReference type="CDD" id="cd22231">
    <property type="entry name" value="RHH_NikR_HicB-like"/>
    <property type="match status" value="1"/>
</dbReference>
<dbReference type="Gene3D" id="1.10.1220.10">
    <property type="entry name" value="Met repressor-like"/>
    <property type="match status" value="1"/>
</dbReference>
<dbReference type="InterPro" id="IPR010985">
    <property type="entry name" value="Ribbon_hlx_hlx"/>
</dbReference>
<dbReference type="Proteomes" id="UP001429354">
    <property type="component" value="Unassembled WGS sequence"/>
</dbReference>
<gene>
    <name evidence="4" type="ORF">DT603_00495</name>
</gene>
<dbReference type="SUPFAM" id="SSF47598">
    <property type="entry name" value="Ribbon-helix-helix"/>
    <property type="match status" value="1"/>
</dbReference>
<dbReference type="PANTHER" id="PTHR36582:SF2">
    <property type="entry name" value="ANTITOXIN PARD"/>
    <property type="match status" value="1"/>
</dbReference>
<dbReference type="InterPro" id="IPR013321">
    <property type="entry name" value="Arc_rbn_hlx_hlx"/>
</dbReference>
<dbReference type="InterPro" id="IPR022789">
    <property type="entry name" value="ParD"/>
</dbReference>
<proteinExistence type="inferred from homology"/>
<protein>
    <recommendedName>
        <fullName evidence="2">Antitoxin ParD</fullName>
    </recommendedName>
</protein>
<evidence type="ECO:0000313" key="4">
    <source>
        <dbReference type="EMBL" id="NDK37324.1"/>
    </source>
</evidence>
<evidence type="ECO:0000313" key="5">
    <source>
        <dbReference type="Proteomes" id="UP001429354"/>
    </source>
</evidence>
<evidence type="ECO:0000256" key="2">
    <source>
        <dbReference type="ARBA" id="ARBA00017940"/>
    </source>
</evidence>
<comment type="function">
    <text evidence="3">Antitoxin component of a type II toxin-antitoxin (TA) system. Neutralizes the effect of toxin ParE.</text>
</comment>